<proteinExistence type="predicted"/>
<evidence type="ECO:0000313" key="2">
    <source>
        <dbReference type="Proteomes" id="UP001177120"/>
    </source>
</evidence>
<name>A0ABS2WHU5_9BACL</name>
<sequence>MMVDVIKVLDHEKSRDTLSYSHRATVEMKNPVNLADPQAVSRFAFETAIRVHYHPAGYGMWHVGVKQVADGLYEVSWCSMTSCD</sequence>
<organism evidence="1 2">
    <name type="scientific">Polycladomyces zharkentensis</name>
    <dbReference type="NCBI Taxonomy" id="2807616"/>
    <lineage>
        <taxon>Bacteria</taxon>
        <taxon>Bacillati</taxon>
        <taxon>Bacillota</taxon>
        <taxon>Bacilli</taxon>
        <taxon>Bacillales</taxon>
        <taxon>Thermoactinomycetaceae</taxon>
        <taxon>Polycladomyces</taxon>
    </lineage>
</organism>
<protein>
    <submittedName>
        <fullName evidence="1">Uncharacterized protein</fullName>
    </submittedName>
</protein>
<comment type="caution">
    <text evidence="1">The sequence shown here is derived from an EMBL/GenBank/DDBJ whole genome shotgun (WGS) entry which is preliminary data.</text>
</comment>
<reference evidence="1" key="1">
    <citation type="journal article" date="2024" name="Int. J. Syst. Evol. Microbiol.">
        <title>Polycladomyces zharkentensis sp. nov., a novel thermophilic cellulose- and starch-degrading member of the Bacillota from a geothermal aquifer in Kazakhstan.</title>
        <authorList>
            <person name="Mashzhan A."/>
            <person name="Kistaubayeva A."/>
            <person name="Javier-Lopez R."/>
            <person name="Bissenova U."/>
            <person name="Bissenbay A."/>
            <person name="Birkeland N.K."/>
        </authorList>
    </citation>
    <scope>NUCLEOTIDE SEQUENCE</scope>
    <source>
        <strain evidence="1">ZKZ2T</strain>
    </source>
</reference>
<dbReference type="RefSeq" id="WP_205493838.1">
    <property type="nucleotide sequence ID" value="NZ_JAFHAP010000006.1"/>
</dbReference>
<evidence type="ECO:0000313" key="1">
    <source>
        <dbReference type="EMBL" id="MBN2909130.1"/>
    </source>
</evidence>
<keyword evidence="2" id="KW-1185">Reference proteome</keyword>
<dbReference type="EMBL" id="JAFHAP010000006">
    <property type="protein sequence ID" value="MBN2909130.1"/>
    <property type="molecule type" value="Genomic_DNA"/>
</dbReference>
<gene>
    <name evidence="1" type="ORF">JQC72_06285</name>
</gene>
<dbReference type="Proteomes" id="UP001177120">
    <property type="component" value="Unassembled WGS sequence"/>
</dbReference>
<accession>A0ABS2WHU5</accession>